<proteinExistence type="predicted"/>
<evidence type="ECO:0000313" key="3">
    <source>
        <dbReference type="Proteomes" id="UP000007151"/>
    </source>
</evidence>
<dbReference type="eggNOG" id="ENOG502TJ4Z">
    <property type="taxonomic scope" value="Eukaryota"/>
</dbReference>
<feature type="transmembrane region" description="Helical" evidence="1">
    <location>
        <begin position="119"/>
        <end position="145"/>
    </location>
</feature>
<feature type="transmembrane region" description="Helical" evidence="1">
    <location>
        <begin position="202"/>
        <end position="231"/>
    </location>
</feature>
<keyword evidence="1" id="KW-0472">Membrane</keyword>
<accession>A0A212FFX6</accession>
<dbReference type="InParanoid" id="A0A212FFX6"/>
<dbReference type="KEGG" id="dpl:KGM_205746"/>
<protein>
    <submittedName>
        <fullName evidence="2">Uncharacterized protein</fullName>
    </submittedName>
</protein>
<evidence type="ECO:0000256" key="1">
    <source>
        <dbReference type="SAM" id="Phobius"/>
    </source>
</evidence>
<dbReference type="AlphaFoldDB" id="A0A212FFX6"/>
<dbReference type="EMBL" id="AGBW02008754">
    <property type="protein sequence ID" value="OWR52630.1"/>
    <property type="molecule type" value="Genomic_DNA"/>
</dbReference>
<feature type="transmembrane region" description="Helical" evidence="1">
    <location>
        <begin position="58"/>
        <end position="77"/>
    </location>
</feature>
<keyword evidence="1" id="KW-1133">Transmembrane helix</keyword>
<dbReference type="Proteomes" id="UP000007151">
    <property type="component" value="Unassembled WGS sequence"/>
</dbReference>
<name>A0A212FFX6_DANPL</name>
<reference evidence="2 3" key="1">
    <citation type="journal article" date="2011" name="Cell">
        <title>The monarch butterfly genome yields insights into long-distance migration.</title>
        <authorList>
            <person name="Zhan S."/>
            <person name="Merlin C."/>
            <person name="Boore J.L."/>
            <person name="Reppert S.M."/>
        </authorList>
    </citation>
    <scope>NUCLEOTIDE SEQUENCE [LARGE SCALE GENOMIC DNA]</scope>
    <source>
        <strain evidence="2">F-2</strain>
    </source>
</reference>
<keyword evidence="3" id="KW-1185">Reference proteome</keyword>
<gene>
    <name evidence="2" type="ORF">KGM_205746</name>
</gene>
<comment type="caution">
    <text evidence="2">The sequence shown here is derived from an EMBL/GenBank/DDBJ whole genome shotgun (WGS) entry which is preliminary data.</text>
</comment>
<sequence length="234" mass="27586">MAFDLLHRSNITYFDSNDSSFKKYWRFFYVVPCALIHFFFETVYVISLFTGESPKSEITWMIPVYLILVQGIIKATVVCTKKTEIESIVEGLGAIWRTDEMLTKNQIEKKHYRLKKFNFYLTVFYWGSMVASYQNLFTTICTILFKRLVLQQDPELEFAFGNAYPYEFTKNWFTYLSISIICYIILYFLVHANSKGHMSRVIQIMVLSLIPFIILNGVLLFFGALEVFFFFPTN</sequence>
<feature type="transmembrane region" description="Helical" evidence="1">
    <location>
        <begin position="172"/>
        <end position="190"/>
    </location>
</feature>
<feature type="transmembrane region" description="Helical" evidence="1">
    <location>
        <begin position="27"/>
        <end position="46"/>
    </location>
</feature>
<evidence type="ECO:0000313" key="2">
    <source>
        <dbReference type="EMBL" id="OWR52630.1"/>
    </source>
</evidence>
<organism evidence="2 3">
    <name type="scientific">Danaus plexippus plexippus</name>
    <dbReference type="NCBI Taxonomy" id="278856"/>
    <lineage>
        <taxon>Eukaryota</taxon>
        <taxon>Metazoa</taxon>
        <taxon>Ecdysozoa</taxon>
        <taxon>Arthropoda</taxon>
        <taxon>Hexapoda</taxon>
        <taxon>Insecta</taxon>
        <taxon>Pterygota</taxon>
        <taxon>Neoptera</taxon>
        <taxon>Endopterygota</taxon>
        <taxon>Lepidoptera</taxon>
        <taxon>Glossata</taxon>
        <taxon>Ditrysia</taxon>
        <taxon>Papilionoidea</taxon>
        <taxon>Nymphalidae</taxon>
        <taxon>Danainae</taxon>
        <taxon>Danaini</taxon>
        <taxon>Danaina</taxon>
        <taxon>Danaus</taxon>
        <taxon>Danaus</taxon>
    </lineage>
</organism>
<keyword evidence="1" id="KW-0812">Transmembrane</keyword>